<reference evidence="1 2" key="1">
    <citation type="journal article" date="2022" name="New Phytol.">
        <title>Ecological generalism drives hyperdiversity of secondary metabolite gene clusters in xylarialean endophytes.</title>
        <authorList>
            <person name="Franco M.E.E."/>
            <person name="Wisecaver J.H."/>
            <person name="Arnold A.E."/>
            <person name="Ju Y.M."/>
            <person name="Slot J.C."/>
            <person name="Ahrendt S."/>
            <person name="Moore L.P."/>
            <person name="Eastman K.E."/>
            <person name="Scott K."/>
            <person name="Konkel Z."/>
            <person name="Mondo S.J."/>
            <person name="Kuo A."/>
            <person name="Hayes R.D."/>
            <person name="Haridas S."/>
            <person name="Andreopoulos B."/>
            <person name="Riley R."/>
            <person name="LaButti K."/>
            <person name="Pangilinan J."/>
            <person name="Lipzen A."/>
            <person name="Amirebrahimi M."/>
            <person name="Yan J."/>
            <person name="Adam C."/>
            <person name="Keymanesh K."/>
            <person name="Ng V."/>
            <person name="Louie K."/>
            <person name="Northen T."/>
            <person name="Drula E."/>
            <person name="Henrissat B."/>
            <person name="Hsieh H.M."/>
            <person name="Youens-Clark K."/>
            <person name="Lutzoni F."/>
            <person name="Miadlikowska J."/>
            <person name="Eastwood D.C."/>
            <person name="Hamelin R.C."/>
            <person name="Grigoriev I.V."/>
            <person name="U'Ren J.M."/>
        </authorList>
    </citation>
    <scope>NUCLEOTIDE SEQUENCE [LARGE SCALE GENOMIC DNA]</scope>
    <source>
        <strain evidence="1 2">ER1909</strain>
    </source>
</reference>
<sequence>MEMDEMADHCFTQEGRLATFKAAQPVARRPSNAKGKAPKAIAWPHKQLNPAYFASAGFFFEPTPEAPDNTVCFLCLKPVAGWEEDDNPLEEHLRLSPHCGWAVVAAIDAGLGDYALDDPSSPEMAEARKATFAGRWPHEGKRGWKCKTKQLVESGWKYTPTSESNDMATCTYCSLALDGWEPKDNPWDEHYKRSPDCQFFSLMDQYKKGPGRKKGRGKGARASQASRLSAQSIATTAASDMTSMLDHPADHEDSVMTTTSVMTQGGTKRARAKKGTTARGKKTRAKKEEAVEVLEDEPEEEEAAPPPPPKPTRGRKRASDTVEDSVLTTAEAPAAKKRATRGKKINTADASVLEQEPDQEMHDVDPAPKPKAKGKKGRTTNSRNTRKVSTTSTVSTTSVNEDAAHLMDDEELDRQLQADLDRPLSDDENIAADSDSDRKAPPKPKGKKASTKKVSTASQNEVPSDHAMFDPEPPQIDEAQVDAELEALETEMELEQPEPLPVPKKGRKAGTRKASKQTTKKAKEQVVEPVPEPEPEPEHEPNVEMAAADEDELAEGHDVSIVSNATVVRTSISSNTAPKKRGRPSKKVAAVPADPQADELSSEARAEESPQVERKDFAPASKKQSALEPKPLPQAPAVTSSATEKPLPPPPTESDELKVPATPKAHVISPAPAAKQATVSPSPSPQTSDAENEPPSSKPSNTSKTTRVALAPVAATPVRTSPSKRNILAGLQSTAPWNTVDVEMLFDELDKENGLASAKFLKGGADITSPEKRMTVEEWIHHNAEEAQQKLRLECEAMVTAFEKEGTKAMQTLEGLVID</sequence>
<dbReference type="EMBL" id="MU394287">
    <property type="protein sequence ID" value="KAI6091202.1"/>
    <property type="molecule type" value="Genomic_DNA"/>
</dbReference>
<organism evidence="1 2">
    <name type="scientific">Hypoxylon rubiginosum</name>
    <dbReference type="NCBI Taxonomy" id="110542"/>
    <lineage>
        <taxon>Eukaryota</taxon>
        <taxon>Fungi</taxon>
        <taxon>Dikarya</taxon>
        <taxon>Ascomycota</taxon>
        <taxon>Pezizomycotina</taxon>
        <taxon>Sordariomycetes</taxon>
        <taxon>Xylariomycetidae</taxon>
        <taxon>Xylariales</taxon>
        <taxon>Hypoxylaceae</taxon>
        <taxon>Hypoxylon</taxon>
    </lineage>
</organism>
<name>A0ACC0DEG6_9PEZI</name>
<proteinExistence type="predicted"/>
<evidence type="ECO:0000313" key="2">
    <source>
        <dbReference type="Proteomes" id="UP001497680"/>
    </source>
</evidence>
<dbReference type="Proteomes" id="UP001497680">
    <property type="component" value="Unassembled WGS sequence"/>
</dbReference>
<keyword evidence="2" id="KW-1185">Reference proteome</keyword>
<protein>
    <submittedName>
        <fullName evidence="1">Uncharacterized protein</fullName>
    </submittedName>
</protein>
<accession>A0ACC0DEG6</accession>
<gene>
    <name evidence="1" type="ORF">F4821DRAFT_198346</name>
</gene>
<evidence type="ECO:0000313" key="1">
    <source>
        <dbReference type="EMBL" id="KAI6091202.1"/>
    </source>
</evidence>
<comment type="caution">
    <text evidence="1">The sequence shown here is derived from an EMBL/GenBank/DDBJ whole genome shotgun (WGS) entry which is preliminary data.</text>
</comment>